<accession>A0A0R1HXN4</accession>
<dbReference type="EMBL" id="AZCX01000001">
    <property type="protein sequence ID" value="KRK49331.1"/>
    <property type="molecule type" value="Genomic_DNA"/>
</dbReference>
<evidence type="ECO:0000256" key="3">
    <source>
        <dbReference type="ARBA" id="ARBA00022723"/>
    </source>
</evidence>
<proteinExistence type="inferred from homology"/>
<dbReference type="InterPro" id="IPR015797">
    <property type="entry name" value="NUDIX_hydrolase-like_dom_sf"/>
</dbReference>
<dbReference type="PROSITE" id="PS00893">
    <property type="entry name" value="NUDIX_BOX"/>
    <property type="match status" value="1"/>
</dbReference>
<evidence type="ECO:0000256" key="2">
    <source>
        <dbReference type="ARBA" id="ARBA00005582"/>
    </source>
</evidence>
<dbReference type="Pfam" id="PF00293">
    <property type="entry name" value="NUDIX"/>
    <property type="match status" value="1"/>
</dbReference>
<dbReference type="Gene3D" id="3.90.79.10">
    <property type="entry name" value="Nucleoside Triphosphate Pyrophosphohydrolase"/>
    <property type="match status" value="1"/>
</dbReference>
<dbReference type="InterPro" id="IPR000086">
    <property type="entry name" value="NUDIX_hydrolase_dom"/>
</dbReference>
<evidence type="ECO:0000256" key="6">
    <source>
        <dbReference type="RuleBase" id="RU003476"/>
    </source>
</evidence>
<keyword evidence="9" id="KW-1185">Reference proteome</keyword>
<comment type="similarity">
    <text evidence="2 6">Belongs to the Nudix hydrolase family.</text>
</comment>
<dbReference type="GO" id="GO:0046872">
    <property type="term" value="F:metal ion binding"/>
    <property type="evidence" value="ECO:0007669"/>
    <property type="project" value="UniProtKB-KW"/>
</dbReference>
<keyword evidence="4 6" id="KW-0378">Hydrolase</keyword>
<keyword evidence="3" id="KW-0479">Metal-binding</keyword>
<evidence type="ECO:0000313" key="8">
    <source>
        <dbReference type="EMBL" id="KRK49331.1"/>
    </source>
</evidence>
<evidence type="ECO:0000313" key="9">
    <source>
        <dbReference type="Proteomes" id="UP000050911"/>
    </source>
</evidence>
<dbReference type="AlphaFoldDB" id="A0A0R1HXN4"/>
<evidence type="ECO:0000256" key="5">
    <source>
        <dbReference type="ARBA" id="ARBA00022842"/>
    </source>
</evidence>
<sequence>MIDMDRTQPVELVNMCMIMDPATQKVVVQDKTDVAWKFGHTFPGGHVELGEPIEAAMQREVYEETGLTVSQLQSCGLVEWFDQPAGYRKIGFLFKTDHFTGTLKQSAEGRNLWLPLSALNRDNTAESFMEMLAIFTGQATVATATIMNGPLTLSTLANQCDDK</sequence>
<organism evidence="8 9">
    <name type="scientific">Secundilactobacillus kimchicus JCM 15530</name>
    <dbReference type="NCBI Taxonomy" id="1302272"/>
    <lineage>
        <taxon>Bacteria</taxon>
        <taxon>Bacillati</taxon>
        <taxon>Bacillota</taxon>
        <taxon>Bacilli</taxon>
        <taxon>Lactobacillales</taxon>
        <taxon>Lactobacillaceae</taxon>
        <taxon>Secundilactobacillus</taxon>
    </lineage>
</organism>
<comment type="caution">
    <text evidence="8">The sequence shown here is derived from an EMBL/GenBank/DDBJ whole genome shotgun (WGS) entry which is preliminary data.</text>
</comment>
<evidence type="ECO:0000256" key="1">
    <source>
        <dbReference type="ARBA" id="ARBA00001946"/>
    </source>
</evidence>
<reference evidence="8 9" key="1">
    <citation type="journal article" date="2015" name="Genome Announc.">
        <title>Expanding the biotechnology potential of lactobacilli through comparative genomics of 213 strains and associated genera.</title>
        <authorList>
            <person name="Sun Z."/>
            <person name="Harris H.M."/>
            <person name="McCann A."/>
            <person name="Guo C."/>
            <person name="Argimon S."/>
            <person name="Zhang W."/>
            <person name="Yang X."/>
            <person name="Jeffery I.B."/>
            <person name="Cooney J.C."/>
            <person name="Kagawa T.F."/>
            <person name="Liu W."/>
            <person name="Song Y."/>
            <person name="Salvetti E."/>
            <person name="Wrobel A."/>
            <person name="Rasinkangas P."/>
            <person name="Parkhill J."/>
            <person name="Rea M.C."/>
            <person name="O'Sullivan O."/>
            <person name="Ritari J."/>
            <person name="Douillard F.P."/>
            <person name="Paul Ross R."/>
            <person name="Yang R."/>
            <person name="Briner A.E."/>
            <person name="Felis G.E."/>
            <person name="de Vos W.M."/>
            <person name="Barrangou R."/>
            <person name="Klaenhammer T.R."/>
            <person name="Caufield P.W."/>
            <person name="Cui Y."/>
            <person name="Zhang H."/>
            <person name="O'Toole P.W."/>
        </authorList>
    </citation>
    <scope>NUCLEOTIDE SEQUENCE [LARGE SCALE GENOMIC DNA]</scope>
    <source>
        <strain evidence="8 9">JCM 15530</strain>
    </source>
</reference>
<protein>
    <submittedName>
        <fullName evidence="8">NUDIX hydrolase</fullName>
    </submittedName>
</protein>
<keyword evidence="5" id="KW-0460">Magnesium</keyword>
<dbReference type="GO" id="GO:0005737">
    <property type="term" value="C:cytoplasm"/>
    <property type="evidence" value="ECO:0007669"/>
    <property type="project" value="TreeGrafter"/>
</dbReference>
<dbReference type="InterPro" id="IPR020476">
    <property type="entry name" value="Nudix_hydrolase"/>
</dbReference>
<dbReference type="InterPro" id="IPR020084">
    <property type="entry name" value="NUDIX_hydrolase_CS"/>
</dbReference>
<dbReference type="GO" id="GO:0016818">
    <property type="term" value="F:hydrolase activity, acting on acid anhydrides, in phosphorus-containing anhydrides"/>
    <property type="evidence" value="ECO:0007669"/>
    <property type="project" value="TreeGrafter"/>
</dbReference>
<feature type="domain" description="Nudix hydrolase" evidence="7">
    <location>
        <begin position="9"/>
        <end position="136"/>
    </location>
</feature>
<name>A0A0R1HXN4_9LACO</name>
<dbReference type="PROSITE" id="PS51462">
    <property type="entry name" value="NUDIX"/>
    <property type="match status" value="1"/>
</dbReference>
<evidence type="ECO:0000256" key="4">
    <source>
        <dbReference type="ARBA" id="ARBA00022801"/>
    </source>
</evidence>
<dbReference type="PANTHER" id="PTHR43758:SF2">
    <property type="entry name" value="OXIDIZED PURINE NUCLEOSIDE TRIPHOSPHATE HYDROLASE"/>
    <property type="match status" value="1"/>
</dbReference>
<dbReference type="CDD" id="cd18875">
    <property type="entry name" value="NUDIX_Hydrolase"/>
    <property type="match status" value="1"/>
</dbReference>
<dbReference type="STRING" id="1302272.FC96_GL000255"/>
<comment type="cofactor">
    <cofactor evidence="1">
        <name>Mg(2+)</name>
        <dbReference type="ChEBI" id="CHEBI:18420"/>
    </cofactor>
</comment>
<evidence type="ECO:0000259" key="7">
    <source>
        <dbReference type="PROSITE" id="PS51462"/>
    </source>
</evidence>
<dbReference type="PATRIC" id="fig|1302272.5.peg.252"/>
<gene>
    <name evidence="8" type="ORF">FC96_GL000255</name>
</gene>
<dbReference type="PANTHER" id="PTHR43758">
    <property type="entry name" value="7,8-DIHYDRO-8-OXOGUANINE TRIPHOSPHATASE"/>
    <property type="match status" value="1"/>
</dbReference>
<dbReference type="Proteomes" id="UP000050911">
    <property type="component" value="Unassembled WGS sequence"/>
</dbReference>
<dbReference type="PRINTS" id="PR00502">
    <property type="entry name" value="NUDIXFAMILY"/>
</dbReference>
<dbReference type="SUPFAM" id="SSF55811">
    <property type="entry name" value="Nudix"/>
    <property type="match status" value="1"/>
</dbReference>